<sequence length="61" mass="6843">MLDEELSFLEQSCERLYLEIEKQSTPAVKNRSMRDSGIATILKEGVVRECLPEGVADDTVV</sequence>
<dbReference type="InParanoid" id="K1R9J4"/>
<evidence type="ECO:0000313" key="1">
    <source>
        <dbReference type="EMBL" id="EKC30646.1"/>
    </source>
</evidence>
<protein>
    <submittedName>
        <fullName evidence="1">Uncharacterized protein</fullName>
    </submittedName>
</protein>
<name>K1R9J4_MAGGI</name>
<dbReference type="AlphaFoldDB" id="K1R9J4"/>
<accession>K1R9J4</accession>
<organism evidence="1">
    <name type="scientific">Magallana gigas</name>
    <name type="common">Pacific oyster</name>
    <name type="synonym">Crassostrea gigas</name>
    <dbReference type="NCBI Taxonomy" id="29159"/>
    <lineage>
        <taxon>Eukaryota</taxon>
        <taxon>Metazoa</taxon>
        <taxon>Spiralia</taxon>
        <taxon>Lophotrochozoa</taxon>
        <taxon>Mollusca</taxon>
        <taxon>Bivalvia</taxon>
        <taxon>Autobranchia</taxon>
        <taxon>Pteriomorphia</taxon>
        <taxon>Ostreida</taxon>
        <taxon>Ostreoidea</taxon>
        <taxon>Ostreidae</taxon>
        <taxon>Magallana</taxon>
    </lineage>
</organism>
<proteinExistence type="predicted"/>
<dbReference type="HOGENOM" id="CLU_2924834_0_0_1"/>
<gene>
    <name evidence="1" type="ORF">CGI_10014666</name>
</gene>
<reference evidence="1" key="1">
    <citation type="journal article" date="2012" name="Nature">
        <title>The oyster genome reveals stress adaptation and complexity of shell formation.</title>
        <authorList>
            <person name="Zhang G."/>
            <person name="Fang X."/>
            <person name="Guo X."/>
            <person name="Li L."/>
            <person name="Luo R."/>
            <person name="Xu F."/>
            <person name="Yang P."/>
            <person name="Zhang L."/>
            <person name="Wang X."/>
            <person name="Qi H."/>
            <person name="Xiong Z."/>
            <person name="Que H."/>
            <person name="Xie Y."/>
            <person name="Holland P.W."/>
            <person name="Paps J."/>
            <person name="Zhu Y."/>
            <person name="Wu F."/>
            <person name="Chen Y."/>
            <person name="Wang J."/>
            <person name="Peng C."/>
            <person name="Meng J."/>
            <person name="Yang L."/>
            <person name="Liu J."/>
            <person name="Wen B."/>
            <person name="Zhang N."/>
            <person name="Huang Z."/>
            <person name="Zhu Q."/>
            <person name="Feng Y."/>
            <person name="Mount A."/>
            <person name="Hedgecock D."/>
            <person name="Xu Z."/>
            <person name="Liu Y."/>
            <person name="Domazet-Loso T."/>
            <person name="Du Y."/>
            <person name="Sun X."/>
            <person name="Zhang S."/>
            <person name="Liu B."/>
            <person name="Cheng P."/>
            <person name="Jiang X."/>
            <person name="Li J."/>
            <person name="Fan D."/>
            <person name="Wang W."/>
            <person name="Fu W."/>
            <person name="Wang T."/>
            <person name="Wang B."/>
            <person name="Zhang J."/>
            <person name="Peng Z."/>
            <person name="Li Y."/>
            <person name="Li N."/>
            <person name="Wang J."/>
            <person name="Chen M."/>
            <person name="He Y."/>
            <person name="Tan F."/>
            <person name="Song X."/>
            <person name="Zheng Q."/>
            <person name="Huang R."/>
            <person name="Yang H."/>
            <person name="Du X."/>
            <person name="Chen L."/>
            <person name="Yang M."/>
            <person name="Gaffney P.M."/>
            <person name="Wang S."/>
            <person name="Luo L."/>
            <person name="She Z."/>
            <person name="Ming Y."/>
            <person name="Huang W."/>
            <person name="Zhang S."/>
            <person name="Huang B."/>
            <person name="Zhang Y."/>
            <person name="Qu T."/>
            <person name="Ni P."/>
            <person name="Miao G."/>
            <person name="Wang J."/>
            <person name="Wang Q."/>
            <person name="Steinberg C.E."/>
            <person name="Wang H."/>
            <person name="Li N."/>
            <person name="Qian L."/>
            <person name="Zhang G."/>
            <person name="Li Y."/>
            <person name="Yang H."/>
            <person name="Liu X."/>
            <person name="Wang J."/>
            <person name="Yin Y."/>
            <person name="Wang J."/>
        </authorList>
    </citation>
    <scope>NUCLEOTIDE SEQUENCE [LARGE SCALE GENOMIC DNA]</scope>
    <source>
        <strain evidence="1">05x7-T-G4-1.051#20</strain>
    </source>
</reference>
<dbReference type="EMBL" id="JH816276">
    <property type="protein sequence ID" value="EKC30646.1"/>
    <property type="molecule type" value="Genomic_DNA"/>
</dbReference>